<gene>
    <name evidence="3" type="ORF">HZ995_02470</name>
</gene>
<dbReference type="Proteomes" id="UP000665026">
    <property type="component" value="Chromosome"/>
</dbReference>
<name>A0A975I900_9RHOB</name>
<accession>A0A975I900</accession>
<dbReference type="AlphaFoldDB" id="A0A975I900"/>
<dbReference type="EMBL" id="CP060010">
    <property type="protein sequence ID" value="QTN36401.1"/>
    <property type="molecule type" value="Genomic_DNA"/>
</dbReference>
<evidence type="ECO:0000313" key="4">
    <source>
        <dbReference type="Proteomes" id="UP000665026"/>
    </source>
</evidence>
<dbReference type="InterPro" id="IPR013538">
    <property type="entry name" value="ASHA1/2-like_C"/>
</dbReference>
<dbReference type="SUPFAM" id="SSF55961">
    <property type="entry name" value="Bet v1-like"/>
    <property type="match status" value="1"/>
</dbReference>
<dbReference type="Gene3D" id="3.30.530.20">
    <property type="match status" value="1"/>
</dbReference>
<evidence type="ECO:0000256" key="1">
    <source>
        <dbReference type="ARBA" id="ARBA00006817"/>
    </source>
</evidence>
<evidence type="ECO:0000313" key="3">
    <source>
        <dbReference type="EMBL" id="QTN36401.1"/>
    </source>
</evidence>
<dbReference type="Pfam" id="PF08327">
    <property type="entry name" value="AHSA1"/>
    <property type="match status" value="1"/>
</dbReference>
<organism evidence="3 4">
    <name type="scientific">Cognatishimia activa</name>
    <dbReference type="NCBI Taxonomy" id="1715691"/>
    <lineage>
        <taxon>Bacteria</taxon>
        <taxon>Pseudomonadati</taxon>
        <taxon>Pseudomonadota</taxon>
        <taxon>Alphaproteobacteria</taxon>
        <taxon>Rhodobacterales</taxon>
        <taxon>Paracoccaceae</taxon>
        <taxon>Cognatishimia</taxon>
    </lineage>
</organism>
<reference evidence="3" key="1">
    <citation type="submission" date="2020-07" db="EMBL/GenBank/DDBJ databases">
        <title>Genome sequences of bacteria associated with the marine, planktonic diatom Thalassiosira profunda strain ECT2AJA-044.</title>
        <authorList>
            <person name="Gargas C.B."/>
            <person name="Roberts W.R."/>
            <person name="Alverson A.J."/>
        </authorList>
    </citation>
    <scope>NUCLEOTIDE SEQUENCE</scope>
    <source>
        <strain evidence="3">ECT2AJA-044</strain>
    </source>
</reference>
<dbReference type="InterPro" id="IPR023393">
    <property type="entry name" value="START-like_dom_sf"/>
</dbReference>
<dbReference type="KEGG" id="cact:HZ995_02470"/>
<dbReference type="RefSeq" id="WP_209357100.1">
    <property type="nucleotide sequence ID" value="NZ_CP060010.1"/>
</dbReference>
<comment type="similarity">
    <text evidence="1">Belongs to the AHA1 family.</text>
</comment>
<feature type="domain" description="Activator of Hsp90 ATPase homologue 1/2-like C-terminal" evidence="2">
    <location>
        <begin position="47"/>
        <end position="121"/>
    </location>
</feature>
<sequence length="154" mass="16927">MPSPIQKRVLVECDAATAFDIFVLHLDRWWPVREHSVSGAQGQVPLAVHVDAQPGGAITETKFDGSATVWGHVMEITPGARFVASWHPGHGSKMATKLDVSFQNAPLGKCKVTLVHGGWRVWGPEAFKRRDMYLGGWDYVLGKCYTESVAELLA</sequence>
<proteinExistence type="inferred from homology"/>
<evidence type="ECO:0000259" key="2">
    <source>
        <dbReference type="Pfam" id="PF08327"/>
    </source>
</evidence>
<protein>
    <submittedName>
        <fullName evidence="3">SRPBCC domain-containing protein</fullName>
    </submittedName>
</protein>